<reference evidence="8" key="1">
    <citation type="submission" date="2023-05" db="EMBL/GenBank/DDBJ databases">
        <title>Nepenthes gracilis genome sequencing.</title>
        <authorList>
            <person name="Fukushima K."/>
        </authorList>
    </citation>
    <scope>NUCLEOTIDE SEQUENCE</scope>
    <source>
        <strain evidence="8">SING2019-196</strain>
    </source>
</reference>
<keyword evidence="4" id="KW-0175">Coiled coil</keyword>
<dbReference type="InterPro" id="IPR027356">
    <property type="entry name" value="NPH3_dom"/>
</dbReference>
<dbReference type="Pfam" id="PF03000">
    <property type="entry name" value="NPH3"/>
    <property type="match status" value="1"/>
</dbReference>
<evidence type="ECO:0000259" key="6">
    <source>
        <dbReference type="PROSITE" id="PS50097"/>
    </source>
</evidence>
<dbReference type="InterPro" id="IPR000210">
    <property type="entry name" value="BTB/POZ_dom"/>
</dbReference>
<evidence type="ECO:0000313" key="8">
    <source>
        <dbReference type="EMBL" id="GMH24099.1"/>
    </source>
</evidence>
<dbReference type="PANTHER" id="PTHR32370">
    <property type="entry name" value="OS12G0117600 PROTEIN"/>
    <property type="match status" value="1"/>
</dbReference>
<dbReference type="Gene3D" id="3.30.710.10">
    <property type="entry name" value="Potassium Channel Kv1.1, Chain A"/>
    <property type="match status" value="1"/>
</dbReference>
<evidence type="ECO:0000313" key="9">
    <source>
        <dbReference type="Proteomes" id="UP001279734"/>
    </source>
</evidence>
<dbReference type="SUPFAM" id="SSF54695">
    <property type="entry name" value="POZ domain"/>
    <property type="match status" value="1"/>
</dbReference>
<keyword evidence="9" id="KW-1185">Reference proteome</keyword>
<feature type="domain" description="NPH3" evidence="7">
    <location>
        <begin position="237"/>
        <end position="515"/>
    </location>
</feature>
<proteinExistence type="inferred from homology"/>
<evidence type="ECO:0000256" key="1">
    <source>
        <dbReference type="ARBA" id="ARBA00004906"/>
    </source>
</evidence>
<name>A0AAD3T7E6_NEPGR</name>
<feature type="compositionally biased region" description="Basic and acidic residues" evidence="5">
    <location>
        <begin position="66"/>
        <end position="82"/>
    </location>
</feature>
<comment type="caution">
    <text evidence="8">The sequence shown here is derived from an EMBL/GenBank/DDBJ whole genome shotgun (WGS) entry which is preliminary data.</text>
</comment>
<dbReference type="Proteomes" id="UP001279734">
    <property type="component" value="Unassembled WGS sequence"/>
</dbReference>
<sequence length="650" mass="71430">MAAEEVTSKGQAWFCTGGLPSDIVVEVDGMAFHLHKFPLTSKSKKLHDLVTEQETNPARVQMTSKSSEKGIEKADDGGRRGENGNFESEIEQGHCRISLPNFPGGSETFETAAKFCYGVKIDLSASNVAPLRCAGEVLEMTEEYSEHNLVSKTEGFLCQRAFRNVKHSIEALKSCERILPLAENLGIVQRCIDAISSMAALVDPSLLGWPVKDVAAGASRKKTTSSTTKGCCGGAVDLWFDDQSILCLDFFKRLIFTMRDQDLNPDIIESCLINHAKKCFPGSARSNGKHSSSSVASDAERRELLETIATNLPLEKSSIASTSTRFLFGLLRYANILKASEASKAALERKIGAQLEQATLDDLLIPSYSYLNETLYDIDCAQRMLGYFLESYKGSSVEADDANVRNVRSSTLMTVGKLVDGYLSEIASDANLKPERFYELAISLPAQGRLFDDGLYGAIDVYLKAHPWISEVERENICRAMDCHKLTLEACTHAAQNDRLPLCTVIQVLFVEQLQLRHAIAGTLIAADPVPLDSGSPSAIEGGDERGDRATEQVQNSSPWRAAISENQVLRFDMSRMRSRVNELERMCRTMKKAIEKIDSAGPPASGGWRNSVGRKFGCKFKTQVSDSHESTVVVASKARHQSNRHRSSS</sequence>
<keyword evidence="2" id="KW-0833">Ubl conjugation pathway</keyword>
<feature type="domain" description="BTB" evidence="6">
    <location>
        <begin position="21"/>
        <end position="125"/>
    </location>
</feature>
<feature type="compositionally biased region" description="Basic residues" evidence="5">
    <location>
        <begin position="638"/>
        <end position="650"/>
    </location>
</feature>
<protein>
    <recommendedName>
        <fullName evidence="10">Phototropic-responsive NPH3 family protein</fullName>
    </recommendedName>
</protein>
<gene>
    <name evidence="8" type="ORF">Nepgr_025942</name>
</gene>
<organism evidence="8 9">
    <name type="scientific">Nepenthes gracilis</name>
    <name type="common">Slender pitcher plant</name>
    <dbReference type="NCBI Taxonomy" id="150966"/>
    <lineage>
        <taxon>Eukaryota</taxon>
        <taxon>Viridiplantae</taxon>
        <taxon>Streptophyta</taxon>
        <taxon>Embryophyta</taxon>
        <taxon>Tracheophyta</taxon>
        <taxon>Spermatophyta</taxon>
        <taxon>Magnoliopsida</taxon>
        <taxon>eudicotyledons</taxon>
        <taxon>Gunneridae</taxon>
        <taxon>Pentapetalae</taxon>
        <taxon>Caryophyllales</taxon>
        <taxon>Nepenthaceae</taxon>
        <taxon>Nepenthes</taxon>
    </lineage>
</organism>
<comment type="similarity">
    <text evidence="3">Belongs to the NPH3 family.</text>
</comment>
<dbReference type="AlphaFoldDB" id="A0AAD3T7E6"/>
<evidence type="ECO:0000256" key="2">
    <source>
        <dbReference type="ARBA" id="ARBA00022786"/>
    </source>
</evidence>
<feature type="region of interest" description="Disordered" evidence="5">
    <location>
        <begin position="624"/>
        <end position="650"/>
    </location>
</feature>
<dbReference type="InterPro" id="IPR043454">
    <property type="entry name" value="NPH3/RPT2-like"/>
</dbReference>
<evidence type="ECO:0008006" key="10">
    <source>
        <dbReference type="Google" id="ProtNLM"/>
    </source>
</evidence>
<evidence type="ECO:0000256" key="4">
    <source>
        <dbReference type="SAM" id="Coils"/>
    </source>
</evidence>
<feature type="region of interest" description="Disordered" evidence="5">
    <location>
        <begin position="55"/>
        <end position="87"/>
    </location>
</feature>
<dbReference type="EMBL" id="BSYO01000027">
    <property type="protein sequence ID" value="GMH24099.1"/>
    <property type="molecule type" value="Genomic_DNA"/>
</dbReference>
<comment type="pathway">
    <text evidence="1">Protein modification; protein ubiquitination.</text>
</comment>
<feature type="region of interest" description="Disordered" evidence="5">
    <location>
        <begin position="535"/>
        <end position="557"/>
    </location>
</feature>
<evidence type="ECO:0000259" key="7">
    <source>
        <dbReference type="PROSITE" id="PS51649"/>
    </source>
</evidence>
<feature type="compositionally biased region" description="Polar residues" evidence="5">
    <location>
        <begin position="55"/>
        <end position="65"/>
    </location>
</feature>
<evidence type="ECO:0000256" key="3">
    <source>
        <dbReference type="PROSITE-ProRule" id="PRU00982"/>
    </source>
</evidence>
<accession>A0AAD3T7E6</accession>
<dbReference type="PROSITE" id="PS51649">
    <property type="entry name" value="NPH3"/>
    <property type="match status" value="1"/>
</dbReference>
<feature type="coiled-coil region" evidence="4">
    <location>
        <begin position="574"/>
        <end position="601"/>
    </location>
</feature>
<evidence type="ECO:0000256" key="5">
    <source>
        <dbReference type="SAM" id="MobiDB-lite"/>
    </source>
</evidence>
<dbReference type="SMART" id="SM00225">
    <property type="entry name" value="BTB"/>
    <property type="match status" value="1"/>
</dbReference>
<dbReference type="PROSITE" id="PS50097">
    <property type="entry name" value="BTB"/>
    <property type="match status" value="1"/>
</dbReference>
<dbReference type="InterPro" id="IPR011333">
    <property type="entry name" value="SKP1/BTB/POZ_sf"/>
</dbReference>